<dbReference type="AlphaFoldDB" id="A0A135TUI1"/>
<dbReference type="EMBL" id="JEMN01001015">
    <property type="protein sequence ID" value="KXH51848.1"/>
    <property type="molecule type" value="Genomic_DNA"/>
</dbReference>
<organism evidence="2 3">
    <name type="scientific">Colletotrichum nymphaeae SA-01</name>
    <dbReference type="NCBI Taxonomy" id="1460502"/>
    <lineage>
        <taxon>Eukaryota</taxon>
        <taxon>Fungi</taxon>
        <taxon>Dikarya</taxon>
        <taxon>Ascomycota</taxon>
        <taxon>Pezizomycotina</taxon>
        <taxon>Sordariomycetes</taxon>
        <taxon>Hypocreomycetidae</taxon>
        <taxon>Glomerellales</taxon>
        <taxon>Glomerellaceae</taxon>
        <taxon>Colletotrichum</taxon>
        <taxon>Colletotrichum acutatum species complex</taxon>
    </lineage>
</organism>
<protein>
    <submittedName>
        <fullName evidence="2">Uncharacterized protein</fullName>
    </submittedName>
</protein>
<name>A0A135TUI1_9PEZI</name>
<evidence type="ECO:0000256" key="1">
    <source>
        <dbReference type="SAM" id="MobiDB-lite"/>
    </source>
</evidence>
<accession>A0A135TUI1</accession>
<proteinExistence type="predicted"/>
<keyword evidence="3" id="KW-1185">Reference proteome</keyword>
<evidence type="ECO:0000313" key="3">
    <source>
        <dbReference type="Proteomes" id="UP000070054"/>
    </source>
</evidence>
<feature type="compositionally biased region" description="Basic residues" evidence="1">
    <location>
        <begin position="198"/>
        <end position="212"/>
    </location>
</feature>
<sequence length="283" mass="31102">MHDLLLLPVSVTLSLFGRHRGIRVHFSQPSPRGETTHRTHSSQFQTAAGKSKLIAWQDPLGSRPPTNGPLEDWAALAFAGRASRQVLHLLISSGRVSRLSKLPGPATNLHLRISTSPIVFNDVACAVAFVCSSAPVPSLLYQLRQPTTQSPLSLIYRLRSTESQEYALKVRTSTTHATVHHHYHASPRPICQPCHPSPRSRRPSRPPRRHRLPSSEASWRAPNVRRPLLWRQVPASTGTASDVLATTWQLEKLSPSPRVLSGSPLTASPQYLPAGQLFGCGPN</sequence>
<gene>
    <name evidence="2" type="ORF">CNYM01_11233</name>
</gene>
<comment type="caution">
    <text evidence="2">The sequence shown here is derived from an EMBL/GenBank/DDBJ whole genome shotgun (WGS) entry which is preliminary data.</text>
</comment>
<feature type="region of interest" description="Disordered" evidence="1">
    <location>
        <begin position="177"/>
        <end position="218"/>
    </location>
</feature>
<dbReference type="Proteomes" id="UP000070054">
    <property type="component" value="Unassembled WGS sequence"/>
</dbReference>
<evidence type="ECO:0000313" key="2">
    <source>
        <dbReference type="EMBL" id="KXH51848.1"/>
    </source>
</evidence>
<reference evidence="2 3" key="1">
    <citation type="submission" date="2014-02" db="EMBL/GenBank/DDBJ databases">
        <title>The genome sequence of Colletotrichum nymphaeae SA-01.</title>
        <authorList>
            <person name="Baroncelli R."/>
            <person name="Thon M.R."/>
        </authorList>
    </citation>
    <scope>NUCLEOTIDE SEQUENCE [LARGE SCALE GENOMIC DNA]</scope>
    <source>
        <strain evidence="2 3">SA-01</strain>
    </source>
</reference>